<dbReference type="InterPro" id="IPR017961">
    <property type="entry name" value="DNA_pol_Y-fam_little_finger"/>
</dbReference>
<evidence type="ECO:0000256" key="16">
    <source>
        <dbReference type="HAMAP-Rule" id="MF_01113"/>
    </source>
</evidence>
<feature type="site" description="Substrate discrimination" evidence="16">
    <location>
        <position position="27"/>
    </location>
</feature>
<dbReference type="Pfam" id="PF00817">
    <property type="entry name" value="IMS"/>
    <property type="match status" value="1"/>
</dbReference>
<dbReference type="SUPFAM" id="SSF56672">
    <property type="entry name" value="DNA/RNA polymerases"/>
    <property type="match status" value="1"/>
</dbReference>
<accession>A0ABN6MDS1</accession>
<keyword evidence="12 16" id="KW-0238">DNA-binding</keyword>
<organism evidence="18 19">
    <name type="scientific">Raoultibacter timonensis</name>
    <dbReference type="NCBI Taxonomy" id="1907662"/>
    <lineage>
        <taxon>Bacteria</taxon>
        <taxon>Bacillati</taxon>
        <taxon>Actinomycetota</taxon>
        <taxon>Coriobacteriia</taxon>
        <taxon>Eggerthellales</taxon>
        <taxon>Eggerthellaceae</taxon>
        <taxon>Raoultibacter</taxon>
    </lineage>
</organism>
<comment type="subunit">
    <text evidence="16">Monomer.</text>
</comment>
<evidence type="ECO:0000256" key="6">
    <source>
        <dbReference type="ARBA" id="ARBA00022695"/>
    </source>
</evidence>
<keyword evidence="5 16" id="KW-0808">Transferase</keyword>
<evidence type="ECO:0000256" key="5">
    <source>
        <dbReference type="ARBA" id="ARBA00022679"/>
    </source>
</evidence>
<dbReference type="InterPro" id="IPR036775">
    <property type="entry name" value="DNA_pol_Y-fam_lit_finger_sf"/>
</dbReference>
<comment type="subcellular location">
    <subcellularLocation>
        <location evidence="1 16">Cytoplasm</location>
    </subcellularLocation>
</comment>
<keyword evidence="8 16" id="KW-0479">Metal-binding</keyword>
<keyword evidence="7 16" id="KW-0235">DNA replication</keyword>
<comment type="catalytic activity">
    <reaction evidence="15 16">
        <text>DNA(n) + a 2'-deoxyribonucleoside 5'-triphosphate = DNA(n+1) + diphosphate</text>
        <dbReference type="Rhea" id="RHEA:22508"/>
        <dbReference type="Rhea" id="RHEA-COMP:17339"/>
        <dbReference type="Rhea" id="RHEA-COMP:17340"/>
        <dbReference type="ChEBI" id="CHEBI:33019"/>
        <dbReference type="ChEBI" id="CHEBI:61560"/>
        <dbReference type="ChEBI" id="CHEBI:173112"/>
        <dbReference type="EC" id="2.7.7.7"/>
    </reaction>
</comment>
<reference evidence="18 19" key="1">
    <citation type="submission" date="2022-01" db="EMBL/GenBank/DDBJ databases">
        <title>Novel bile acid biosynthetic pathways are enriched in the microbiome of centenarians.</title>
        <authorList>
            <person name="Sato Y."/>
            <person name="Atarashi K."/>
            <person name="Plichta R.D."/>
            <person name="Arai Y."/>
            <person name="Sasajima S."/>
            <person name="Kearney M.S."/>
            <person name="Suda W."/>
            <person name="Takeshita K."/>
            <person name="Sasaki T."/>
            <person name="Okamoto S."/>
            <person name="Skelly N.A."/>
            <person name="Okamura Y."/>
            <person name="Vlamakis H."/>
            <person name="Li Y."/>
            <person name="Tanoue T."/>
            <person name="Takei H."/>
            <person name="Nittono H."/>
            <person name="Narushima S."/>
            <person name="Irie J."/>
            <person name="Itoh H."/>
            <person name="Moriya K."/>
            <person name="Sugiura Y."/>
            <person name="Suematsu M."/>
            <person name="Moritoki N."/>
            <person name="Shibata S."/>
            <person name="Littman R.D."/>
            <person name="Fischbach A.M."/>
            <person name="Uwamino Y."/>
            <person name="Inoue T."/>
            <person name="Honda A."/>
            <person name="Hattori M."/>
            <person name="Murai T."/>
            <person name="Xavier J.R."/>
            <person name="Hirose N."/>
            <person name="Honda K."/>
        </authorList>
    </citation>
    <scope>NUCLEOTIDE SEQUENCE [LARGE SCALE GENOMIC DNA]</scope>
    <source>
        <strain evidence="18 19">CE91-St30</strain>
    </source>
</reference>
<keyword evidence="19" id="KW-1185">Reference proteome</keyword>
<comment type="similarity">
    <text evidence="2 16">Belongs to the DNA polymerase type-Y family.</text>
</comment>
<dbReference type="InterPro" id="IPR053848">
    <property type="entry name" value="IMS_HHH_1"/>
</dbReference>
<comment type="cofactor">
    <cofactor evidence="16">
        <name>Mg(2+)</name>
        <dbReference type="ChEBI" id="CHEBI:18420"/>
    </cofactor>
    <text evidence="16">Binds 2 magnesium ions per subunit.</text>
</comment>
<sequence>MRGAADIETGRAMDERIIMHVDMNTFYASVEQAEHPELRGKPVVVAGKEELRHGIVLTKSQEAKAYGIKTAEALWEARAKCPGLVVLPPDYPLYKKYSALARDIYYQYTDLVEPFGLDENWLDLTGSIHLHGGQPRVVAEEISERIRAELGVTVSIGISWNKIFAKLGSDFEKPDAITEITRENYQDIVWNSPVGELLYVGHATERKLAAYNVRTIGDLAHASDAYLKRRFGTIGLMLRTFARGEDATPVKAYDPARKDVERTVKSYGNGLTAPHDIFTASDAKALIYLLSESVAQRLREDGMRARTIAIGVRDGEDLTSYTRQTKLPYATAATRDVARTAWTLVLANERFDGTRPIRGLHVRATDLVAASEPEQLSLFESKRDIALRLDFTIDELRRRFGNLCIQRGAELVDEALLGVDIKGENTVHPVGYLHS</sequence>
<dbReference type="Gene3D" id="3.30.1490.100">
    <property type="entry name" value="DNA polymerase, Y-family, little finger domain"/>
    <property type="match status" value="1"/>
</dbReference>
<dbReference type="Gene3D" id="3.30.70.270">
    <property type="match status" value="1"/>
</dbReference>
<evidence type="ECO:0000313" key="18">
    <source>
        <dbReference type="EMBL" id="BDE96130.1"/>
    </source>
</evidence>
<gene>
    <name evidence="16" type="primary">dinB</name>
    <name evidence="18" type="ORF">CE91St30_14630</name>
</gene>
<evidence type="ECO:0000256" key="10">
    <source>
        <dbReference type="ARBA" id="ARBA00022842"/>
    </source>
</evidence>
<evidence type="ECO:0000256" key="9">
    <source>
        <dbReference type="ARBA" id="ARBA00022763"/>
    </source>
</evidence>
<evidence type="ECO:0000256" key="11">
    <source>
        <dbReference type="ARBA" id="ARBA00022932"/>
    </source>
</evidence>
<dbReference type="Pfam" id="PF21999">
    <property type="entry name" value="IMS_HHH_1"/>
    <property type="match status" value="1"/>
</dbReference>
<dbReference type="EMBL" id="AP025564">
    <property type="protein sequence ID" value="BDE96130.1"/>
    <property type="molecule type" value="Genomic_DNA"/>
</dbReference>
<evidence type="ECO:0000256" key="13">
    <source>
        <dbReference type="ARBA" id="ARBA00023204"/>
    </source>
</evidence>
<dbReference type="InterPro" id="IPR022880">
    <property type="entry name" value="DNApol_IV"/>
</dbReference>
<keyword evidence="6 16" id="KW-0548">Nucleotidyltransferase</keyword>
<evidence type="ECO:0000256" key="8">
    <source>
        <dbReference type="ARBA" id="ARBA00022723"/>
    </source>
</evidence>
<feature type="active site" evidence="16">
    <location>
        <position position="119"/>
    </location>
</feature>
<evidence type="ECO:0000256" key="4">
    <source>
        <dbReference type="ARBA" id="ARBA00022490"/>
    </source>
</evidence>
<protein>
    <recommendedName>
        <fullName evidence="16">DNA polymerase IV</fullName>
        <shortName evidence="16">Pol IV</shortName>
        <ecNumber evidence="16">2.7.7.7</ecNumber>
    </recommendedName>
</protein>
<dbReference type="PANTHER" id="PTHR11076">
    <property type="entry name" value="DNA REPAIR POLYMERASE UMUC / TRANSFERASE FAMILY MEMBER"/>
    <property type="match status" value="1"/>
</dbReference>
<dbReference type="EC" id="2.7.7.7" evidence="16"/>
<dbReference type="InterPro" id="IPR001126">
    <property type="entry name" value="UmuC"/>
</dbReference>
<dbReference type="PANTHER" id="PTHR11076:SF33">
    <property type="entry name" value="DNA POLYMERASE KAPPA"/>
    <property type="match status" value="1"/>
</dbReference>
<evidence type="ECO:0000256" key="3">
    <source>
        <dbReference type="ARBA" id="ARBA00022457"/>
    </source>
</evidence>
<feature type="domain" description="UmuC" evidence="17">
    <location>
        <begin position="18"/>
        <end position="201"/>
    </location>
</feature>
<feature type="binding site" evidence="16">
    <location>
        <position position="118"/>
    </location>
    <ligand>
        <name>Mg(2+)</name>
        <dbReference type="ChEBI" id="CHEBI:18420"/>
    </ligand>
</feature>
<keyword evidence="13 16" id="KW-0234">DNA repair</keyword>
<proteinExistence type="inferred from homology"/>
<keyword evidence="10 16" id="KW-0460">Magnesium</keyword>
<keyword evidence="11 16" id="KW-0239">DNA-directed DNA polymerase</keyword>
<dbReference type="Gene3D" id="1.10.150.20">
    <property type="entry name" value="5' to 3' exonuclease, C-terminal subdomain"/>
    <property type="match status" value="1"/>
</dbReference>
<evidence type="ECO:0000256" key="7">
    <source>
        <dbReference type="ARBA" id="ARBA00022705"/>
    </source>
</evidence>
<evidence type="ECO:0000256" key="2">
    <source>
        <dbReference type="ARBA" id="ARBA00010945"/>
    </source>
</evidence>
<dbReference type="CDD" id="cd03586">
    <property type="entry name" value="PolY_Pol_IV_kappa"/>
    <property type="match status" value="1"/>
</dbReference>
<dbReference type="SUPFAM" id="SSF100879">
    <property type="entry name" value="Lesion bypass DNA polymerase (Y-family), little finger domain"/>
    <property type="match status" value="1"/>
</dbReference>
<keyword evidence="9 16" id="KW-0227">DNA damage</keyword>
<keyword evidence="3 16" id="KW-0515">Mutator protein</keyword>
<feature type="binding site" evidence="16">
    <location>
        <position position="22"/>
    </location>
    <ligand>
        <name>Mg(2+)</name>
        <dbReference type="ChEBI" id="CHEBI:18420"/>
    </ligand>
</feature>
<dbReference type="InterPro" id="IPR043128">
    <property type="entry name" value="Rev_trsase/Diguanyl_cyclase"/>
</dbReference>
<dbReference type="Proteomes" id="UP001320544">
    <property type="component" value="Chromosome"/>
</dbReference>
<evidence type="ECO:0000256" key="12">
    <source>
        <dbReference type="ARBA" id="ARBA00023125"/>
    </source>
</evidence>
<name>A0ABN6MDS1_9ACTN</name>
<keyword evidence="4 16" id="KW-0963">Cytoplasm</keyword>
<comment type="function">
    <text evidence="14 16">Poorly processive, error-prone DNA polymerase involved in untargeted mutagenesis. Copies undamaged DNA at stalled replication forks, which arise in vivo from mismatched or misaligned primer ends. These misaligned primers can be extended by PolIV. Exhibits no 3'-5' exonuclease (proofreading) activity. May be involved in translesional synthesis, in conjunction with the beta clamp from PolIII.</text>
</comment>
<dbReference type="Gene3D" id="3.40.1170.60">
    <property type="match status" value="1"/>
</dbReference>
<dbReference type="PROSITE" id="PS50173">
    <property type="entry name" value="UMUC"/>
    <property type="match status" value="1"/>
</dbReference>
<dbReference type="Pfam" id="PF11799">
    <property type="entry name" value="IMS_C"/>
    <property type="match status" value="1"/>
</dbReference>
<evidence type="ECO:0000256" key="14">
    <source>
        <dbReference type="ARBA" id="ARBA00025589"/>
    </source>
</evidence>
<evidence type="ECO:0000259" key="17">
    <source>
        <dbReference type="PROSITE" id="PS50173"/>
    </source>
</evidence>
<dbReference type="InterPro" id="IPR050116">
    <property type="entry name" value="DNA_polymerase-Y"/>
</dbReference>
<evidence type="ECO:0000256" key="15">
    <source>
        <dbReference type="ARBA" id="ARBA00049244"/>
    </source>
</evidence>
<dbReference type="InterPro" id="IPR043502">
    <property type="entry name" value="DNA/RNA_pol_sf"/>
</dbReference>
<evidence type="ECO:0000313" key="19">
    <source>
        <dbReference type="Proteomes" id="UP001320544"/>
    </source>
</evidence>
<evidence type="ECO:0000256" key="1">
    <source>
        <dbReference type="ARBA" id="ARBA00004496"/>
    </source>
</evidence>
<dbReference type="HAMAP" id="MF_01113">
    <property type="entry name" value="DNApol_IV"/>
    <property type="match status" value="1"/>
</dbReference>